<accession>A0A6A0AAN6</accession>
<keyword evidence="2" id="KW-1185">Reference proteome</keyword>
<protein>
    <recommendedName>
        <fullName evidence="3">Ketoreductase (KR) domain-containing protein</fullName>
    </recommendedName>
</protein>
<sequence>MLGAVFAALNRYSAVRIHAPPRKPLSVVITGGSKGLGKALVRELLLCGDRVILTSRTQSGADRTVAQLRQELKQELGPRIPVYGFVCDVSDPADVLALDSHARRMLGQLAASTQLLV</sequence>
<dbReference type="EMBL" id="BLLF01004203">
    <property type="protein sequence ID" value="GFH29144.1"/>
    <property type="molecule type" value="Genomic_DNA"/>
</dbReference>
<dbReference type="SUPFAM" id="SSF51735">
    <property type="entry name" value="NAD(P)-binding Rossmann-fold domains"/>
    <property type="match status" value="1"/>
</dbReference>
<dbReference type="InterPro" id="IPR036291">
    <property type="entry name" value="NAD(P)-bd_dom_sf"/>
</dbReference>
<dbReference type="InterPro" id="IPR002347">
    <property type="entry name" value="SDR_fam"/>
</dbReference>
<evidence type="ECO:0008006" key="3">
    <source>
        <dbReference type="Google" id="ProtNLM"/>
    </source>
</evidence>
<dbReference type="Proteomes" id="UP000485058">
    <property type="component" value="Unassembled WGS sequence"/>
</dbReference>
<dbReference type="Pfam" id="PF00106">
    <property type="entry name" value="adh_short"/>
    <property type="match status" value="1"/>
</dbReference>
<dbReference type="GO" id="GO:0034256">
    <property type="term" value="F:chlorophyll(ide) b reductase activity"/>
    <property type="evidence" value="ECO:0007669"/>
    <property type="project" value="TreeGrafter"/>
</dbReference>
<proteinExistence type="predicted"/>
<dbReference type="GO" id="GO:0010304">
    <property type="term" value="P:PSII associated light-harvesting complex II catabolic process"/>
    <property type="evidence" value="ECO:0007669"/>
    <property type="project" value="TreeGrafter"/>
</dbReference>
<dbReference type="AlphaFoldDB" id="A0A6A0AAN6"/>
<dbReference type="PANTHER" id="PTHR24314:SF21">
    <property type="entry name" value="CHLOROPHYLL(IDE) B REDUCTASE NYC1, CHLOROPLASTIC-RELATED"/>
    <property type="match status" value="1"/>
</dbReference>
<gene>
    <name evidence="1" type="ORF">HaLaN_27756</name>
</gene>
<organism evidence="1 2">
    <name type="scientific">Haematococcus lacustris</name>
    <name type="common">Green alga</name>
    <name type="synonym">Haematococcus pluvialis</name>
    <dbReference type="NCBI Taxonomy" id="44745"/>
    <lineage>
        <taxon>Eukaryota</taxon>
        <taxon>Viridiplantae</taxon>
        <taxon>Chlorophyta</taxon>
        <taxon>core chlorophytes</taxon>
        <taxon>Chlorophyceae</taxon>
        <taxon>CS clade</taxon>
        <taxon>Chlamydomonadales</taxon>
        <taxon>Haematococcaceae</taxon>
        <taxon>Haematococcus</taxon>
    </lineage>
</organism>
<dbReference type="Gene3D" id="3.40.50.720">
    <property type="entry name" value="NAD(P)-binding Rossmann-like Domain"/>
    <property type="match status" value="1"/>
</dbReference>
<comment type="caution">
    <text evidence="1">The sequence shown here is derived from an EMBL/GenBank/DDBJ whole genome shotgun (WGS) entry which is preliminary data.</text>
</comment>
<dbReference type="PANTHER" id="PTHR24314">
    <property type="entry name" value="NON-SPECIFIC LIPID TRANSFER PROTEIN-RELATED"/>
    <property type="match status" value="1"/>
</dbReference>
<name>A0A6A0AAN6_HAELA</name>
<dbReference type="InterPro" id="IPR052625">
    <property type="entry name" value="Chl_b_Red"/>
</dbReference>
<reference evidence="1 2" key="1">
    <citation type="submission" date="2020-02" db="EMBL/GenBank/DDBJ databases">
        <title>Draft genome sequence of Haematococcus lacustris strain NIES-144.</title>
        <authorList>
            <person name="Morimoto D."/>
            <person name="Nakagawa S."/>
            <person name="Yoshida T."/>
            <person name="Sawayama S."/>
        </authorList>
    </citation>
    <scope>NUCLEOTIDE SEQUENCE [LARGE SCALE GENOMIC DNA]</scope>
    <source>
        <strain evidence="1 2">NIES-144</strain>
    </source>
</reference>
<evidence type="ECO:0000313" key="1">
    <source>
        <dbReference type="EMBL" id="GFH29144.1"/>
    </source>
</evidence>
<dbReference type="GO" id="GO:0015996">
    <property type="term" value="P:chlorophyll catabolic process"/>
    <property type="evidence" value="ECO:0007669"/>
    <property type="project" value="TreeGrafter"/>
</dbReference>
<evidence type="ECO:0000313" key="2">
    <source>
        <dbReference type="Proteomes" id="UP000485058"/>
    </source>
</evidence>